<keyword evidence="8" id="KW-1185">Reference proteome</keyword>
<evidence type="ECO:0000256" key="1">
    <source>
        <dbReference type="ARBA" id="ARBA00004123"/>
    </source>
</evidence>
<dbReference type="InterPro" id="IPR036388">
    <property type="entry name" value="WH-like_DNA-bd_sf"/>
</dbReference>
<proteinExistence type="inferred from homology"/>
<dbReference type="AlphaFoldDB" id="A0A286UWT6"/>
<reference evidence="7 8" key="1">
    <citation type="journal article" date="2017" name="Mol. Ecol.">
        <title>Comparative and population genomic landscape of Phellinus noxius: A hypervariable fungus causing root rot in trees.</title>
        <authorList>
            <person name="Chung C.L."/>
            <person name="Lee T.J."/>
            <person name="Akiba M."/>
            <person name="Lee H.H."/>
            <person name="Kuo T.H."/>
            <person name="Liu D."/>
            <person name="Ke H.M."/>
            <person name="Yokoi T."/>
            <person name="Roa M.B."/>
            <person name="Lu M.J."/>
            <person name="Chang Y.Y."/>
            <person name="Ann P.J."/>
            <person name="Tsai J.N."/>
            <person name="Chen C.Y."/>
            <person name="Tzean S.S."/>
            <person name="Ota Y."/>
            <person name="Hattori T."/>
            <person name="Sahashi N."/>
            <person name="Liou R.F."/>
            <person name="Kikuchi T."/>
            <person name="Tsai I.J."/>
        </authorList>
    </citation>
    <scope>NUCLEOTIDE SEQUENCE [LARGE SCALE GENOMIC DNA]</scope>
    <source>
        <strain evidence="7 8">FFPRI411160</strain>
    </source>
</reference>
<dbReference type="SUPFAM" id="SSF50249">
    <property type="entry name" value="Nucleic acid-binding proteins"/>
    <property type="match status" value="1"/>
</dbReference>
<dbReference type="STRING" id="2282107.A0A286UWT6"/>
<dbReference type="FunCoup" id="A0A286UWT6">
    <property type="interactions" value="459"/>
</dbReference>
<dbReference type="PANTHER" id="PTHR13989">
    <property type="entry name" value="REPLICATION PROTEIN A-RELATED"/>
    <property type="match status" value="1"/>
</dbReference>
<dbReference type="Proteomes" id="UP000217199">
    <property type="component" value="Unassembled WGS sequence"/>
</dbReference>
<dbReference type="InterPro" id="IPR040260">
    <property type="entry name" value="RFA2-like"/>
</dbReference>
<gene>
    <name evidence="7" type="ORF">PNOK_0113700</name>
</gene>
<dbReference type="OrthoDB" id="25571at2759"/>
<accession>A0A286UWT6</accession>
<comment type="subcellular location">
    <subcellularLocation>
        <location evidence="1">Nucleus</location>
    </subcellularLocation>
</comment>
<dbReference type="GO" id="GO:0006289">
    <property type="term" value="P:nucleotide-excision repair"/>
    <property type="evidence" value="ECO:0007669"/>
    <property type="project" value="TreeGrafter"/>
</dbReference>
<dbReference type="GO" id="GO:0035861">
    <property type="term" value="C:site of double-strand break"/>
    <property type="evidence" value="ECO:0007669"/>
    <property type="project" value="TreeGrafter"/>
</dbReference>
<dbReference type="GO" id="GO:0006260">
    <property type="term" value="P:DNA replication"/>
    <property type="evidence" value="ECO:0007669"/>
    <property type="project" value="TreeGrafter"/>
</dbReference>
<evidence type="ECO:0000256" key="2">
    <source>
        <dbReference type="ARBA" id="ARBA00007815"/>
    </source>
</evidence>
<dbReference type="GO" id="GO:0003697">
    <property type="term" value="F:single-stranded DNA binding"/>
    <property type="evidence" value="ECO:0007669"/>
    <property type="project" value="TreeGrafter"/>
</dbReference>
<dbReference type="Gene3D" id="1.10.10.10">
    <property type="entry name" value="Winged helix-like DNA-binding domain superfamily/Winged helix DNA-binding domain"/>
    <property type="match status" value="1"/>
</dbReference>
<dbReference type="InParanoid" id="A0A286UWT6"/>
<dbReference type="PANTHER" id="PTHR13989:SF16">
    <property type="entry name" value="REPLICATION PROTEIN A2"/>
    <property type="match status" value="1"/>
</dbReference>
<dbReference type="GO" id="GO:0000781">
    <property type="term" value="C:chromosome, telomeric region"/>
    <property type="evidence" value="ECO:0007669"/>
    <property type="project" value="TreeGrafter"/>
</dbReference>
<dbReference type="InterPro" id="IPR036390">
    <property type="entry name" value="WH_DNA-bd_sf"/>
</dbReference>
<dbReference type="InterPro" id="IPR012340">
    <property type="entry name" value="NA-bd_OB-fold"/>
</dbReference>
<evidence type="ECO:0000256" key="3">
    <source>
        <dbReference type="ARBA" id="ARBA00023125"/>
    </source>
</evidence>
<evidence type="ECO:0000256" key="4">
    <source>
        <dbReference type="ARBA" id="ARBA00023242"/>
    </source>
</evidence>
<keyword evidence="3" id="KW-0238">DNA-binding</keyword>
<protein>
    <submittedName>
        <fullName evidence="7">Replication A subunit RPA32</fullName>
    </submittedName>
</protein>
<organism evidence="7 8">
    <name type="scientific">Pyrrhoderma noxium</name>
    <dbReference type="NCBI Taxonomy" id="2282107"/>
    <lineage>
        <taxon>Eukaryota</taxon>
        <taxon>Fungi</taxon>
        <taxon>Dikarya</taxon>
        <taxon>Basidiomycota</taxon>
        <taxon>Agaricomycotina</taxon>
        <taxon>Agaricomycetes</taxon>
        <taxon>Hymenochaetales</taxon>
        <taxon>Hymenochaetaceae</taxon>
        <taxon>Pyrrhoderma</taxon>
    </lineage>
</organism>
<keyword evidence="4" id="KW-0539">Nucleus</keyword>
<comment type="similarity">
    <text evidence="2">Belongs to the replication factor A protein 2 family.</text>
</comment>
<dbReference type="EMBL" id="NBII01000001">
    <property type="protein sequence ID" value="PAV24069.1"/>
    <property type="molecule type" value="Genomic_DNA"/>
</dbReference>
<feature type="domain" description="Replication protein A C-terminal" evidence="6">
    <location>
        <begin position="128"/>
        <end position="231"/>
    </location>
</feature>
<evidence type="ECO:0000256" key="5">
    <source>
        <dbReference type="SAM" id="MobiDB-lite"/>
    </source>
</evidence>
<feature type="region of interest" description="Disordered" evidence="5">
    <location>
        <begin position="132"/>
        <end position="152"/>
    </location>
</feature>
<dbReference type="GO" id="GO:0000724">
    <property type="term" value="P:double-strand break repair via homologous recombination"/>
    <property type="evidence" value="ECO:0007669"/>
    <property type="project" value="TreeGrafter"/>
</dbReference>
<evidence type="ECO:0000313" key="7">
    <source>
        <dbReference type="EMBL" id="PAV24069.1"/>
    </source>
</evidence>
<dbReference type="InterPro" id="IPR014892">
    <property type="entry name" value="RPA_C"/>
</dbReference>
<sequence>MFGGNDYGAGFMQNSPSYGSQGSPGGERRGSNKSIRPLTIKQIMRAGQTHTDAEMYIDGVEISQITTVAQVINAQVKSTNRIYTIDDGTGRIEARAWLVGDDSSSDDKSAINDGAYVRVTEVVYVSLVLQRGPPNEEKSTGSHSLIGNTMSGGPTNTNYSHYASSTTVNDGYKDVTPIARRIVEFIASQPRTEEGVHVASIARHIHEDAGAISRALDELMDSGHVYSTIDESHFALS</sequence>
<dbReference type="Gene3D" id="2.40.50.140">
    <property type="entry name" value="Nucleic acid-binding proteins"/>
    <property type="match status" value="1"/>
</dbReference>
<dbReference type="Pfam" id="PF08784">
    <property type="entry name" value="RPA_C"/>
    <property type="match status" value="1"/>
</dbReference>
<evidence type="ECO:0000259" key="6">
    <source>
        <dbReference type="Pfam" id="PF08784"/>
    </source>
</evidence>
<feature type="region of interest" description="Disordered" evidence="5">
    <location>
        <begin position="10"/>
        <end position="35"/>
    </location>
</feature>
<dbReference type="GO" id="GO:0005662">
    <property type="term" value="C:DNA replication factor A complex"/>
    <property type="evidence" value="ECO:0007669"/>
    <property type="project" value="TreeGrafter"/>
</dbReference>
<dbReference type="SUPFAM" id="SSF46785">
    <property type="entry name" value="Winged helix' DNA-binding domain"/>
    <property type="match status" value="1"/>
</dbReference>
<evidence type="ECO:0000313" key="8">
    <source>
        <dbReference type="Proteomes" id="UP000217199"/>
    </source>
</evidence>
<comment type="caution">
    <text evidence="7">The sequence shown here is derived from an EMBL/GenBank/DDBJ whole genome shotgun (WGS) entry which is preliminary data.</text>
</comment>
<feature type="compositionally biased region" description="Polar residues" evidence="5">
    <location>
        <begin position="141"/>
        <end position="152"/>
    </location>
</feature>
<name>A0A286UWT6_9AGAM</name>